<gene>
    <name evidence="1" type="ORF">BS47DRAFT_1367201</name>
</gene>
<organism evidence="1 2">
    <name type="scientific">Hydnum rufescens UP504</name>
    <dbReference type="NCBI Taxonomy" id="1448309"/>
    <lineage>
        <taxon>Eukaryota</taxon>
        <taxon>Fungi</taxon>
        <taxon>Dikarya</taxon>
        <taxon>Basidiomycota</taxon>
        <taxon>Agaricomycotina</taxon>
        <taxon>Agaricomycetes</taxon>
        <taxon>Cantharellales</taxon>
        <taxon>Hydnaceae</taxon>
        <taxon>Hydnum</taxon>
    </lineage>
</organism>
<accession>A0A9P6AIZ1</accession>
<sequence>MTSVEFDTEWLSRQLYSVRQGNPASVTVGMQHMEMQLIAHKTPVKGTPLSFNLNIWPTVGGTMNSDIRQITKSFAHTKVQPAWRIILEPELDRPRYFKPTA</sequence>
<name>A0A9P6AIZ1_9AGAM</name>
<evidence type="ECO:0000313" key="2">
    <source>
        <dbReference type="Proteomes" id="UP000886523"/>
    </source>
</evidence>
<dbReference type="AlphaFoldDB" id="A0A9P6AIZ1"/>
<evidence type="ECO:0000313" key="1">
    <source>
        <dbReference type="EMBL" id="KAF9506689.1"/>
    </source>
</evidence>
<proteinExistence type="predicted"/>
<protein>
    <submittedName>
        <fullName evidence="1">Uncharacterized protein</fullName>
    </submittedName>
</protein>
<comment type="caution">
    <text evidence="1">The sequence shown here is derived from an EMBL/GenBank/DDBJ whole genome shotgun (WGS) entry which is preliminary data.</text>
</comment>
<dbReference type="Proteomes" id="UP000886523">
    <property type="component" value="Unassembled WGS sequence"/>
</dbReference>
<reference evidence="1" key="1">
    <citation type="journal article" date="2020" name="Nat. Commun.">
        <title>Large-scale genome sequencing of mycorrhizal fungi provides insights into the early evolution of symbiotic traits.</title>
        <authorList>
            <person name="Miyauchi S."/>
            <person name="Kiss E."/>
            <person name="Kuo A."/>
            <person name="Drula E."/>
            <person name="Kohler A."/>
            <person name="Sanchez-Garcia M."/>
            <person name="Morin E."/>
            <person name="Andreopoulos B."/>
            <person name="Barry K.W."/>
            <person name="Bonito G."/>
            <person name="Buee M."/>
            <person name="Carver A."/>
            <person name="Chen C."/>
            <person name="Cichocki N."/>
            <person name="Clum A."/>
            <person name="Culley D."/>
            <person name="Crous P.W."/>
            <person name="Fauchery L."/>
            <person name="Girlanda M."/>
            <person name="Hayes R.D."/>
            <person name="Keri Z."/>
            <person name="LaButti K."/>
            <person name="Lipzen A."/>
            <person name="Lombard V."/>
            <person name="Magnuson J."/>
            <person name="Maillard F."/>
            <person name="Murat C."/>
            <person name="Nolan M."/>
            <person name="Ohm R.A."/>
            <person name="Pangilinan J."/>
            <person name="Pereira M.F."/>
            <person name="Perotto S."/>
            <person name="Peter M."/>
            <person name="Pfister S."/>
            <person name="Riley R."/>
            <person name="Sitrit Y."/>
            <person name="Stielow J.B."/>
            <person name="Szollosi G."/>
            <person name="Zifcakova L."/>
            <person name="Stursova M."/>
            <person name="Spatafora J.W."/>
            <person name="Tedersoo L."/>
            <person name="Vaario L.M."/>
            <person name="Yamada A."/>
            <person name="Yan M."/>
            <person name="Wang P."/>
            <person name="Xu J."/>
            <person name="Bruns T."/>
            <person name="Baldrian P."/>
            <person name="Vilgalys R."/>
            <person name="Dunand C."/>
            <person name="Henrissat B."/>
            <person name="Grigoriev I.V."/>
            <person name="Hibbett D."/>
            <person name="Nagy L.G."/>
            <person name="Martin F.M."/>
        </authorList>
    </citation>
    <scope>NUCLEOTIDE SEQUENCE</scope>
    <source>
        <strain evidence="1">UP504</strain>
    </source>
</reference>
<dbReference type="EMBL" id="MU129103">
    <property type="protein sequence ID" value="KAF9506689.1"/>
    <property type="molecule type" value="Genomic_DNA"/>
</dbReference>
<keyword evidence="2" id="KW-1185">Reference proteome</keyword>